<gene>
    <name evidence="3" type="ORF">LKD71_16505</name>
</gene>
<evidence type="ECO:0000256" key="1">
    <source>
        <dbReference type="SAM" id="MobiDB-lite"/>
    </source>
</evidence>
<dbReference type="Proteomes" id="UP001197875">
    <property type="component" value="Unassembled WGS sequence"/>
</dbReference>
<dbReference type="PANTHER" id="PTHR10357">
    <property type="entry name" value="ALPHA-AMYLASE FAMILY MEMBER"/>
    <property type="match status" value="1"/>
</dbReference>
<dbReference type="EMBL" id="JAJEPR010000050">
    <property type="protein sequence ID" value="MCC2191368.1"/>
    <property type="molecule type" value="Genomic_DNA"/>
</dbReference>
<feature type="domain" description="Glycosyl hydrolase family 13 catalytic" evidence="2">
    <location>
        <begin position="204"/>
        <end position="647"/>
    </location>
</feature>
<dbReference type="SUPFAM" id="SSF51445">
    <property type="entry name" value="(Trans)glycosidases"/>
    <property type="match status" value="1"/>
</dbReference>
<feature type="region of interest" description="Disordered" evidence="1">
    <location>
        <begin position="58"/>
        <end position="84"/>
    </location>
</feature>
<name>A0AAE3J7M4_9FIRM</name>
<dbReference type="InterPro" id="IPR045857">
    <property type="entry name" value="O16G_dom_2"/>
</dbReference>
<dbReference type="Gene3D" id="1.10.1740.10">
    <property type="match status" value="1"/>
</dbReference>
<proteinExistence type="predicted"/>
<dbReference type="Gene3D" id="3.20.20.80">
    <property type="entry name" value="Glycosidases"/>
    <property type="match status" value="1"/>
</dbReference>
<organism evidence="3 4">
    <name type="scientific">Fusicatenibacter faecihominis</name>
    <dbReference type="NCBI Taxonomy" id="2881276"/>
    <lineage>
        <taxon>Bacteria</taxon>
        <taxon>Bacillati</taxon>
        <taxon>Bacillota</taxon>
        <taxon>Clostridia</taxon>
        <taxon>Lachnospirales</taxon>
        <taxon>Lachnospiraceae</taxon>
        <taxon>Fusicatenibacter</taxon>
    </lineage>
</organism>
<dbReference type="SUPFAM" id="SSF51011">
    <property type="entry name" value="Glycosyl hydrolase domain"/>
    <property type="match status" value="1"/>
</dbReference>
<dbReference type="Pfam" id="PF00128">
    <property type="entry name" value="Alpha-amylase"/>
    <property type="match status" value="1"/>
</dbReference>
<dbReference type="PANTHER" id="PTHR10357:SF213">
    <property type="entry name" value="ALPHA AMYLASE CATALYTIC REGION"/>
    <property type="match status" value="1"/>
</dbReference>
<dbReference type="Gene3D" id="3.90.400.10">
    <property type="entry name" value="Oligo-1,6-glucosidase, Domain 2"/>
    <property type="match status" value="1"/>
</dbReference>
<dbReference type="InterPro" id="IPR006047">
    <property type="entry name" value="GH13_cat_dom"/>
</dbReference>
<evidence type="ECO:0000313" key="4">
    <source>
        <dbReference type="Proteomes" id="UP001197875"/>
    </source>
</evidence>
<dbReference type="GO" id="GO:0047669">
    <property type="term" value="F:amylosucrase activity"/>
    <property type="evidence" value="ECO:0007669"/>
    <property type="project" value="InterPro"/>
</dbReference>
<dbReference type="SMART" id="SM00642">
    <property type="entry name" value="Aamy"/>
    <property type="match status" value="1"/>
</dbReference>
<dbReference type="GO" id="GO:0005975">
    <property type="term" value="P:carbohydrate metabolic process"/>
    <property type="evidence" value="ECO:0007669"/>
    <property type="project" value="InterPro"/>
</dbReference>
<reference evidence="3 4" key="1">
    <citation type="submission" date="2021-10" db="EMBL/GenBank/DDBJ databases">
        <title>Anaerobic single-cell dispensing facilitates the cultivation of human gut bacteria.</title>
        <authorList>
            <person name="Afrizal A."/>
        </authorList>
    </citation>
    <scope>NUCLEOTIDE SEQUENCE [LARGE SCALE GENOMIC DNA]</scope>
    <source>
        <strain evidence="3 4">CLA-AA-H277</strain>
    </source>
</reference>
<evidence type="ECO:0000259" key="2">
    <source>
        <dbReference type="SMART" id="SM00642"/>
    </source>
</evidence>
<accession>A0AAE3J7M4</accession>
<dbReference type="AlphaFoldDB" id="A0AAE3J7M4"/>
<dbReference type="InterPro" id="IPR044077">
    <property type="entry name" value="Amylosucrase"/>
</dbReference>
<keyword evidence="4" id="KW-1185">Reference proteome</keyword>
<comment type="caution">
    <text evidence="3">The sequence shown here is derived from an EMBL/GenBank/DDBJ whole genome shotgun (WGS) entry which is preliminary data.</text>
</comment>
<dbReference type="CDD" id="cd11324">
    <property type="entry name" value="AmyAc_Amylosucrase"/>
    <property type="match status" value="1"/>
</dbReference>
<dbReference type="RefSeq" id="WP_227616245.1">
    <property type="nucleotide sequence ID" value="NZ_JAJEPR010000050.1"/>
</dbReference>
<sequence length="743" mass="85385">MKQGAKRKGKNTVQDAIREAAKTAQKEAVKSVEEKAEEKVSAPAAAVKAEVKAKAKAEKEAEAKAQEKAKAEAEKAAKAKAEAEAKAAAAKAEAEAKAKAEKEVKAKAKAEAEAKAEKEAAAAAEQTKRQEELEEQEYQRRFAKHRDELKWLYTELYQNDWMFEELCGQMHRFYTERRKGLKTLDREREANPDWYKKNDMMGMMLYVDNFAGNLKGVESKLDYLEESGVNYVHLMPLLETPKGRSDGGYAVSNFRKVQPELGTMDDLEDLTKACHDKKISVCMDFVMNHTSEDHEWAVRARRGEGEYMSRYFFFDNDRIPQEYEKTVPQVFPTTAPGNFTYLPEIGHYVMTTFYPYQWDLNYRNPRVFNEMMYNFLFFANVGIDVIRIDAVPYIWKELGTDCRNLPRVHTIVRMMRMIGEIVCPGILLLGEVVMEPSKVAPYFGTVEKPECHMLYNVTTMATTWNSVATRDTRLLKNQMDILSGLPKEYVFLNYLRCHDDIGWGLDYDTLKWWGMEERPHKQYINDFFLGKTEDSYSRGELYNADPVTGDARFCGTTASMCGVEKAGFEQDADQMNSAIKRDLMLHAFMFMQSGIPVLYSGDEIGQVNDYSYKDDPEKAADSRYIHRGKFRWDLEENIHKKGTVEERIFDGLKKLETIRKSEKAFLTTAGFHTLETYEQAVICIVREYEGEKIVGLFNFSEFGKMAWINEDDGMYRDLLTGKEMKASGVMMPGNGFFWLKKEN</sequence>
<dbReference type="InterPro" id="IPR017853">
    <property type="entry name" value="GH"/>
</dbReference>
<protein>
    <submittedName>
        <fullName evidence="3">Amylosucrase</fullName>
    </submittedName>
</protein>
<evidence type="ECO:0000313" key="3">
    <source>
        <dbReference type="EMBL" id="MCC2191368.1"/>
    </source>
</evidence>